<feature type="chain" id="PRO_5039385003" evidence="3">
    <location>
        <begin position="22"/>
        <end position="399"/>
    </location>
</feature>
<evidence type="ECO:0000256" key="3">
    <source>
        <dbReference type="SAM" id="SignalP"/>
    </source>
</evidence>
<dbReference type="AlphaFoldDB" id="A0A2T0ZWX3"/>
<feature type="signal peptide" evidence="3">
    <location>
        <begin position="1"/>
        <end position="21"/>
    </location>
</feature>
<dbReference type="PANTHER" id="PTHR30483:SF6">
    <property type="entry name" value="PERIPLASMIC BINDING PROTEIN OF ABC TRANSPORTER FOR NATURAL AMINO ACIDS"/>
    <property type="match status" value="1"/>
</dbReference>
<keyword evidence="2 3" id="KW-0732">Signal</keyword>
<name>A0A2T0ZWX3_9ACTN</name>
<dbReference type="InterPro" id="IPR028082">
    <property type="entry name" value="Peripla_BP_I"/>
</dbReference>
<accession>A0A2T0ZWX3</accession>
<dbReference type="PROSITE" id="PS51257">
    <property type="entry name" value="PROKAR_LIPOPROTEIN"/>
    <property type="match status" value="1"/>
</dbReference>
<sequence length="399" mass="41962">MSKSRSRTGMLIAVACAFALALTGCSGSSGSDDDGPIKIASIAPMTGPSAVYGETVVATFQHVVDKVNKDGGVEVTGKKRKLKLSVYNDEGKAQGAVAVSHEALDDGNSIILGPFNSGSTSAVQPSMGKSDAAWLLYSATVEGATANPNVFQTAGDQDAANKGLVDYLDAHPDLKRIAVITDQTHTALMGSHDELIKQIKGAGREIVADQAEKLGDTDFNSQVSEVISAKADLYILRANPTEAALITKQMRQLGGTMEIMWVATLTNAQQLKIMGGEDYMTNVTRSSPAYSLDTFVADGNPTAVALNKALGDKAGGYSAFAYDAMMTVIAALEKSDGVDKESLSKALAGLKADELDKTTLNQFTPQAKGLVFKDRRVSVPAITAVWQMGTGWVVVKDTK</sequence>
<dbReference type="CDD" id="cd06342">
    <property type="entry name" value="PBP1_ABC_LIVBP-like"/>
    <property type="match status" value="1"/>
</dbReference>
<gene>
    <name evidence="5" type="ORF">CLV47_11330</name>
</gene>
<dbReference type="EMBL" id="PVUE01000013">
    <property type="protein sequence ID" value="PRZ40865.1"/>
    <property type="molecule type" value="Genomic_DNA"/>
</dbReference>
<dbReference type="Proteomes" id="UP000237752">
    <property type="component" value="Unassembled WGS sequence"/>
</dbReference>
<dbReference type="Gene3D" id="3.40.50.2300">
    <property type="match status" value="2"/>
</dbReference>
<evidence type="ECO:0000313" key="6">
    <source>
        <dbReference type="Proteomes" id="UP000237752"/>
    </source>
</evidence>
<dbReference type="InterPro" id="IPR051010">
    <property type="entry name" value="BCAA_transport"/>
</dbReference>
<dbReference type="Pfam" id="PF13458">
    <property type="entry name" value="Peripla_BP_6"/>
    <property type="match status" value="1"/>
</dbReference>
<keyword evidence="6" id="KW-1185">Reference proteome</keyword>
<reference evidence="5 6" key="1">
    <citation type="submission" date="2018-03" db="EMBL/GenBank/DDBJ databases">
        <title>Genomic Encyclopedia of Archaeal and Bacterial Type Strains, Phase II (KMG-II): from individual species to whole genera.</title>
        <authorList>
            <person name="Goeker M."/>
        </authorList>
    </citation>
    <scope>NUCLEOTIDE SEQUENCE [LARGE SCALE GENOMIC DNA]</scope>
    <source>
        <strain evidence="5 6">DSM 100065</strain>
    </source>
</reference>
<dbReference type="OrthoDB" id="3563031at2"/>
<dbReference type="PANTHER" id="PTHR30483">
    <property type="entry name" value="LEUCINE-SPECIFIC-BINDING PROTEIN"/>
    <property type="match status" value="1"/>
</dbReference>
<evidence type="ECO:0000256" key="2">
    <source>
        <dbReference type="ARBA" id="ARBA00022729"/>
    </source>
</evidence>
<protein>
    <submittedName>
        <fullName evidence="5">Amino acid/amide ABC transporter substrate-binding protein (HAAT family)</fullName>
    </submittedName>
</protein>
<dbReference type="SUPFAM" id="SSF53822">
    <property type="entry name" value="Periplasmic binding protein-like I"/>
    <property type="match status" value="1"/>
</dbReference>
<feature type="domain" description="Leucine-binding protein" evidence="4">
    <location>
        <begin position="36"/>
        <end position="355"/>
    </location>
</feature>
<dbReference type="InterPro" id="IPR028081">
    <property type="entry name" value="Leu-bd"/>
</dbReference>
<evidence type="ECO:0000256" key="1">
    <source>
        <dbReference type="ARBA" id="ARBA00010062"/>
    </source>
</evidence>
<comment type="caution">
    <text evidence="5">The sequence shown here is derived from an EMBL/GenBank/DDBJ whole genome shotgun (WGS) entry which is preliminary data.</text>
</comment>
<comment type="similarity">
    <text evidence="1">Belongs to the leucine-binding protein family.</text>
</comment>
<evidence type="ECO:0000259" key="4">
    <source>
        <dbReference type="Pfam" id="PF13458"/>
    </source>
</evidence>
<dbReference type="RefSeq" id="WP_106349803.1">
    <property type="nucleotide sequence ID" value="NZ_PVUE01000013.1"/>
</dbReference>
<organism evidence="5 6">
    <name type="scientific">Antricoccus suffuscus</name>
    <dbReference type="NCBI Taxonomy" id="1629062"/>
    <lineage>
        <taxon>Bacteria</taxon>
        <taxon>Bacillati</taxon>
        <taxon>Actinomycetota</taxon>
        <taxon>Actinomycetes</taxon>
        <taxon>Geodermatophilales</taxon>
        <taxon>Antricoccaceae</taxon>
        <taxon>Antricoccus</taxon>
    </lineage>
</organism>
<evidence type="ECO:0000313" key="5">
    <source>
        <dbReference type="EMBL" id="PRZ40865.1"/>
    </source>
</evidence>
<proteinExistence type="inferred from homology"/>